<comment type="caution">
    <text evidence="3">The sequence shown here is derived from an EMBL/GenBank/DDBJ whole genome shotgun (WGS) entry which is preliminary data.</text>
</comment>
<evidence type="ECO:0000313" key="3">
    <source>
        <dbReference type="EMBL" id="KAJ3090767.1"/>
    </source>
</evidence>
<evidence type="ECO:0000313" key="4">
    <source>
        <dbReference type="Proteomes" id="UP001211907"/>
    </source>
</evidence>
<dbReference type="GO" id="GO:0072659">
    <property type="term" value="P:protein localization to plasma membrane"/>
    <property type="evidence" value="ECO:0007669"/>
    <property type="project" value="TreeGrafter"/>
</dbReference>
<dbReference type="Pfam" id="PF21052">
    <property type="entry name" value="EFR3_ARM"/>
    <property type="match status" value="1"/>
</dbReference>
<sequence length="749" mass="80740">MADAVTGTRPSSRVIHRPGGPVSNIFNTEPESQPTKTVVAKNISREQQQKSEQEHQHQQEKPSNSDGAGAEKNKGFLKAQMFSCFGQSGVNPRTALKSNHAALIDKVYPATAGEATPRGASLSTLLFYANAKPIKLRKVGAYLAKRTENDLARGKASFVAVSLLILDALMLQCPPAYITIMAEDTLHIVDLVLASPDPDLLLQATKTFVTFNSLYRHDALVDSEVTSRYKKLVWKFCSQCCYITKNSAMQQKIHLSGLRAIESISSSDTFISSTPPSLFAEYMSKIVPAILSNIREERRLLATSSIKSTPTAGNIPTTPMRAGSISDDLITPPLLIASAQVSLRNLIQRASVAPPASQQQQSKTLRTVLTSVWNYFDETTRSLSSWADVEFVQAVAGIIRDAVAPQALYIVITGLIEMLKQENINDNNDDVRAVGIVGTLTVIITGNDGSAASIENNNSSSAGGIVAIEILQVFVNILIEISSSPTPTAQRSKKLRTALIDGIGALVVHVAYPALITDIVAFIVNRLDKAPKGCINTTDNRTSTAKTQIALLECLIRVVAVRRACLSPSSTNASPGEQLKITDVATQAAIKVERAEQRAKRGSLMFPARINAILLVPVMQQCLVFANHGDADNGDGEWQQDVRLIAALFLENAVELEILQNSVFGVDMAATTGGIVAGNSLSGASVADQEFLTAAYQKLYDYVTVDKKVNGNGPIDYIAIGALISVFFKRFEASVDGVGRSLQFFFGVQ</sequence>
<comment type="similarity">
    <text evidence="1">Belongs to the EFR3 family.</text>
</comment>
<dbReference type="Proteomes" id="UP001211907">
    <property type="component" value="Unassembled WGS sequence"/>
</dbReference>
<dbReference type="InterPro" id="IPR016024">
    <property type="entry name" value="ARM-type_fold"/>
</dbReference>
<dbReference type="PANTHER" id="PTHR12444:SF8">
    <property type="entry name" value="PROTEIN EFR3 HOMOLOG CMP44E"/>
    <property type="match status" value="1"/>
</dbReference>
<reference evidence="3" key="1">
    <citation type="submission" date="2020-05" db="EMBL/GenBank/DDBJ databases">
        <title>Phylogenomic resolution of chytrid fungi.</title>
        <authorList>
            <person name="Stajich J.E."/>
            <person name="Amses K."/>
            <person name="Simmons R."/>
            <person name="Seto K."/>
            <person name="Myers J."/>
            <person name="Bonds A."/>
            <person name="Quandt C.A."/>
            <person name="Barry K."/>
            <person name="Liu P."/>
            <person name="Grigoriev I."/>
            <person name="Longcore J.E."/>
            <person name="James T.Y."/>
        </authorList>
    </citation>
    <scope>NUCLEOTIDE SEQUENCE</scope>
    <source>
        <strain evidence="3">JEL0513</strain>
    </source>
</reference>
<gene>
    <name evidence="3" type="primary">EFR3A_1</name>
    <name evidence="3" type="ORF">HK100_007357</name>
</gene>
<evidence type="ECO:0000256" key="2">
    <source>
        <dbReference type="SAM" id="MobiDB-lite"/>
    </source>
</evidence>
<dbReference type="EMBL" id="JADGJH010003463">
    <property type="protein sequence ID" value="KAJ3090767.1"/>
    <property type="molecule type" value="Genomic_DNA"/>
</dbReference>
<dbReference type="InterPro" id="IPR051851">
    <property type="entry name" value="EFR3_Homologs"/>
</dbReference>
<keyword evidence="4" id="KW-1185">Reference proteome</keyword>
<dbReference type="AlphaFoldDB" id="A0AAD5SP54"/>
<dbReference type="PANTHER" id="PTHR12444">
    <property type="entry name" value="PROTEIN EFR3 HOMOLOG CMP44E"/>
    <property type="match status" value="1"/>
</dbReference>
<dbReference type="SUPFAM" id="SSF48371">
    <property type="entry name" value="ARM repeat"/>
    <property type="match status" value="1"/>
</dbReference>
<dbReference type="GO" id="GO:0005886">
    <property type="term" value="C:plasma membrane"/>
    <property type="evidence" value="ECO:0007669"/>
    <property type="project" value="TreeGrafter"/>
</dbReference>
<dbReference type="InterPro" id="IPR049152">
    <property type="entry name" value="EFR3-like_ARM"/>
</dbReference>
<protein>
    <submittedName>
        <fullName evidence="3">Membrane anchoring protein efr3a</fullName>
    </submittedName>
</protein>
<evidence type="ECO:0000256" key="1">
    <source>
        <dbReference type="ARBA" id="ARBA00010216"/>
    </source>
</evidence>
<feature type="non-terminal residue" evidence="3">
    <location>
        <position position="1"/>
    </location>
</feature>
<feature type="compositionally biased region" description="Polar residues" evidence="2">
    <location>
        <begin position="24"/>
        <end position="36"/>
    </location>
</feature>
<feature type="compositionally biased region" description="Basic and acidic residues" evidence="2">
    <location>
        <begin position="43"/>
        <end position="60"/>
    </location>
</feature>
<accession>A0AAD5SP54</accession>
<name>A0AAD5SP54_9FUNG</name>
<organism evidence="3 4">
    <name type="scientific">Physocladia obscura</name>
    <dbReference type="NCBI Taxonomy" id="109957"/>
    <lineage>
        <taxon>Eukaryota</taxon>
        <taxon>Fungi</taxon>
        <taxon>Fungi incertae sedis</taxon>
        <taxon>Chytridiomycota</taxon>
        <taxon>Chytridiomycota incertae sedis</taxon>
        <taxon>Chytridiomycetes</taxon>
        <taxon>Chytridiales</taxon>
        <taxon>Chytriomycetaceae</taxon>
        <taxon>Physocladia</taxon>
    </lineage>
</organism>
<feature type="region of interest" description="Disordered" evidence="2">
    <location>
        <begin position="1"/>
        <end position="71"/>
    </location>
</feature>
<proteinExistence type="inferred from homology"/>